<dbReference type="Pfam" id="PF01421">
    <property type="entry name" value="Reprolysin"/>
    <property type="match status" value="1"/>
</dbReference>
<keyword evidence="1" id="KW-0645">Protease</keyword>
<dbReference type="AlphaFoldDB" id="A0A7R9HU17"/>
<dbReference type="GO" id="GO:0004222">
    <property type="term" value="F:metalloendopeptidase activity"/>
    <property type="evidence" value="ECO:0007669"/>
    <property type="project" value="InterPro"/>
</dbReference>
<proteinExistence type="predicted"/>
<sequence length="357" mass="40643">MGAPRVLGRRACSLRHSSRDVPAWGFKPWTIIKHTVFGARPSESTDWGADLGVGPSVPQGVHSMGGQGHIHDLTIGYNVHGRDYVLDLRLNRDLIPKSYFERYQHNGQHVVNRPTGKDVELCQYQGRLRGLADSWAAISTCHGISGVIFDGEELHYLEKSSPADGREEESSSHFLYSHSDLKGNQTCGYSGTPHHILENQEFNRILRYKRNTEVIRGPYNANKQSRYVELVLVVDNKLYKDMGENLQKVYSHCKEIANIINSLYVPLNIFIALVGVVVWTEFDEITLSANGDTTLTNFLHYRRERLVKEHPNDNAQLLTRSEILFEHLTVNIFEITDIVQEVIHVFMCLVHHETTDQ</sequence>
<gene>
    <name evidence="5" type="ORF">TMSB3V08_LOCUS11741</name>
</gene>
<organism evidence="5">
    <name type="scientific">Timema monikensis</name>
    <dbReference type="NCBI Taxonomy" id="170555"/>
    <lineage>
        <taxon>Eukaryota</taxon>
        <taxon>Metazoa</taxon>
        <taxon>Ecdysozoa</taxon>
        <taxon>Arthropoda</taxon>
        <taxon>Hexapoda</taxon>
        <taxon>Insecta</taxon>
        <taxon>Pterygota</taxon>
        <taxon>Neoptera</taxon>
        <taxon>Polyneoptera</taxon>
        <taxon>Phasmatodea</taxon>
        <taxon>Timematodea</taxon>
        <taxon>Timematoidea</taxon>
        <taxon>Timematidae</taxon>
        <taxon>Timema</taxon>
    </lineage>
</organism>
<keyword evidence="1" id="KW-0482">Metalloprotease</keyword>
<dbReference type="Pfam" id="PF01562">
    <property type="entry name" value="Pep_M12B_propep"/>
    <property type="match status" value="1"/>
</dbReference>
<dbReference type="InterPro" id="IPR001590">
    <property type="entry name" value="Peptidase_M12B"/>
</dbReference>
<reference evidence="5" key="1">
    <citation type="submission" date="2020-11" db="EMBL/GenBank/DDBJ databases">
        <authorList>
            <person name="Tran Van P."/>
        </authorList>
    </citation>
    <scope>NUCLEOTIDE SEQUENCE</scope>
</reference>
<evidence type="ECO:0000256" key="1">
    <source>
        <dbReference type="ARBA" id="ARBA00023049"/>
    </source>
</evidence>
<evidence type="ECO:0000259" key="4">
    <source>
        <dbReference type="PROSITE" id="PS50215"/>
    </source>
</evidence>
<comment type="caution">
    <text evidence="3">Lacks conserved residue(s) required for the propagation of feature annotation.</text>
</comment>
<dbReference type="EMBL" id="OB798972">
    <property type="protein sequence ID" value="CAD7435093.1"/>
    <property type="molecule type" value="Genomic_DNA"/>
</dbReference>
<dbReference type="InterPro" id="IPR002870">
    <property type="entry name" value="Peptidase_M12B_N"/>
</dbReference>
<dbReference type="InterPro" id="IPR024079">
    <property type="entry name" value="MetalloPept_cat_dom_sf"/>
</dbReference>
<protein>
    <recommendedName>
        <fullName evidence="4">Peptidase M12B domain-containing protein</fullName>
    </recommendedName>
</protein>
<keyword evidence="1" id="KW-0378">Hydrolase</keyword>
<dbReference type="PANTHER" id="PTHR11905:SF159">
    <property type="entry name" value="ADAM METALLOPROTEASE"/>
    <property type="match status" value="1"/>
</dbReference>
<dbReference type="PANTHER" id="PTHR11905">
    <property type="entry name" value="ADAM A DISINTEGRIN AND METALLOPROTEASE DOMAIN"/>
    <property type="match status" value="1"/>
</dbReference>
<name>A0A7R9HU17_9NEOP</name>
<dbReference type="SUPFAM" id="SSF55486">
    <property type="entry name" value="Metalloproteases ('zincins'), catalytic domain"/>
    <property type="match status" value="1"/>
</dbReference>
<evidence type="ECO:0000256" key="2">
    <source>
        <dbReference type="ARBA" id="ARBA00023157"/>
    </source>
</evidence>
<accession>A0A7R9HU17</accession>
<dbReference type="CDD" id="cd04269">
    <property type="entry name" value="ZnMc_adamalysin_II_like"/>
    <property type="match status" value="1"/>
</dbReference>
<evidence type="ECO:0000256" key="3">
    <source>
        <dbReference type="PROSITE-ProRule" id="PRU00276"/>
    </source>
</evidence>
<evidence type="ECO:0000313" key="5">
    <source>
        <dbReference type="EMBL" id="CAD7435093.1"/>
    </source>
</evidence>
<dbReference type="InterPro" id="IPR034027">
    <property type="entry name" value="Reprolysin_adamalysin"/>
</dbReference>
<dbReference type="GO" id="GO:0006509">
    <property type="term" value="P:membrane protein ectodomain proteolysis"/>
    <property type="evidence" value="ECO:0007669"/>
    <property type="project" value="TreeGrafter"/>
</dbReference>
<keyword evidence="2" id="KW-1015">Disulfide bond</keyword>
<feature type="domain" description="Peptidase M12B" evidence="4">
    <location>
        <begin position="226"/>
        <end position="319"/>
    </location>
</feature>
<dbReference type="PROSITE" id="PS50215">
    <property type="entry name" value="ADAM_MEPRO"/>
    <property type="match status" value="1"/>
</dbReference>
<dbReference type="Gene3D" id="3.40.390.10">
    <property type="entry name" value="Collagenase (Catalytic Domain)"/>
    <property type="match status" value="1"/>
</dbReference>